<dbReference type="EMBL" id="RWGY01000029">
    <property type="protein sequence ID" value="TVU17482.1"/>
    <property type="molecule type" value="Genomic_DNA"/>
</dbReference>
<dbReference type="Pfam" id="PF13001">
    <property type="entry name" value="ECM29_N"/>
    <property type="match status" value="1"/>
</dbReference>
<sequence>MRMYKILLFFQCKTFKPIGFSPLLLPMGPDVIIFRDSVDFIVVSIDLLPAPILDIKVMENLSHINKRVKHTGDILMPTLDLWNLYTESVSSAFVSSEFVYCGVDNQKPRVENSGAGHPTQHLISVWRKIGCCNQFQHPGAGQVKTPGFQVDKP</sequence>
<evidence type="ECO:0000259" key="1">
    <source>
        <dbReference type="Pfam" id="PF13001"/>
    </source>
</evidence>
<dbReference type="OrthoDB" id="1416110at2759"/>
<proteinExistence type="predicted"/>
<evidence type="ECO:0000313" key="3">
    <source>
        <dbReference type="Proteomes" id="UP000324897"/>
    </source>
</evidence>
<dbReference type="GO" id="GO:0043248">
    <property type="term" value="P:proteasome assembly"/>
    <property type="evidence" value="ECO:0007669"/>
    <property type="project" value="InterPro"/>
</dbReference>
<organism evidence="2 3">
    <name type="scientific">Eragrostis curvula</name>
    <name type="common">weeping love grass</name>
    <dbReference type="NCBI Taxonomy" id="38414"/>
    <lineage>
        <taxon>Eukaryota</taxon>
        <taxon>Viridiplantae</taxon>
        <taxon>Streptophyta</taxon>
        <taxon>Embryophyta</taxon>
        <taxon>Tracheophyta</taxon>
        <taxon>Spermatophyta</taxon>
        <taxon>Magnoliopsida</taxon>
        <taxon>Liliopsida</taxon>
        <taxon>Poales</taxon>
        <taxon>Poaceae</taxon>
        <taxon>PACMAD clade</taxon>
        <taxon>Chloridoideae</taxon>
        <taxon>Eragrostideae</taxon>
        <taxon>Eragrostidinae</taxon>
        <taxon>Eragrostis</taxon>
    </lineage>
</organism>
<evidence type="ECO:0000313" key="2">
    <source>
        <dbReference type="EMBL" id="TVU17482.1"/>
    </source>
</evidence>
<protein>
    <recommendedName>
        <fullName evidence="1">Proteasome component Ecm29 N-terminal domain-containing protein</fullName>
    </recommendedName>
</protein>
<feature type="domain" description="Proteasome component Ecm29 N-terminal" evidence="1">
    <location>
        <begin position="56"/>
        <end position="95"/>
    </location>
</feature>
<gene>
    <name evidence="2" type="ORF">EJB05_33520</name>
</gene>
<feature type="non-terminal residue" evidence="2">
    <location>
        <position position="1"/>
    </location>
</feature>
<accession>A0A5J9U1B4</accession>
<reference evidence="2 3" key="1">
    <citation type="journal article" date="2019" name="Sci. Rep.">
        <title>A high-quality genome of Eragrostis curvula grass provides insights into Poaceae evolution and supports new strategies to enhance forage quality.</title>
        <authorList>
            <person name="Carballo J."/>
            <person name="Santos B.A.C.M."/>
            <person name="Zappacosta D."/>
            <person name="Garbus I."/>
            <person name="Selva J.P."/>
            <person name="Gallo C.A."/>
            <person name="Diaz A."/>
            <person name="Albertini E."/>
            <person name="Caccamo M."/>
            <person name="Echenique V."/>
        </authorList>
    </citation>
    <scope>NUCLEOTIDE SEQUENCE [LARGE SCALE GENOMIC DNA]</scope>
    <source>
        <strain evidence="3">cv. Victoria</strain>
        <tissue evidence="2">Leaf</tissue>
    </source>
</reference>
<dbReference type="InterPro" id="IPR024372">
    <property type="entry name" value="Ecm29_N"/>
</dbReference>
<dbReference type="Gramene" id="TVU17482">
    <property type="protein sequence ID" value="TVU17482"/>
    <property type="gene ID" value="EJB05_33520"/>
</dbReference>
<dbReference type="GO" id="GO:0060090">
    <property type="term" value="F:molecular adaptor activity"/>
    <property type="evidence" value="ECO:0007669"/>
    <property type="project" value="InterPro"/>
</dbReference>
<dbReference type="AlphaFoldDB" id="A0A5J9U1B4"/>
<keyword evidence="3" id="KW-1185">Reference proteome</keyword>
<comment type="caution">
    <text evidence="2">The sequence shown here is derived from an EMBL/GenBank/DDBJ whole genome shotgun (WGS) entry which is preliminary data.</text>
</comment>
<name>A0A5J9U1B4_9POAL</name>
<dbReference type="Proteomes" id="UP000324897">
    <property type="component" value="Chromosome 7"/>
</dbReference>